<proteinExistence type="predicted"/>
<accession>J4UFV2</accession>
<keyword evidence="1" id="KW-0479">Metal-binding</keyword>
<sequence length="317" mass="35192">MNTARRDAVNAACPSSLPVRKTRKRQATANTWAHAREPQDAEPARCPRKNEKIYYCMHCRDPTYSTTVSTTFRRHLLKAHGIELSAPDHPIKRQRDNLIQDAFAKAGEVTTCVEATTNSGRNFLGFRLLCCAHGYGVAAILHAGIMSGDHPLPRARRLAPKEWEPLVCDGSCCGHVSCSPYRVGGWCSTWFFVKWGALAPVKPSVMLAELHERLGAYMFDYYAVISVRPEAPPLYDILVRVEARTGSGDVRRLLSLEGSTVFDPGVSCVWKVTCCQAALETDVGFMLKHFEPGPDRFFFGNEILADKLKLDVHAALA</sequence>
<evidence type="ECO:0000313" key="5">
    <source>
        <dbReference type="EMBL" id="EJP61522.1"/>
    </source>
</evidence>
<evidence type="ECO:0000256" key="2">
    <source>
        <dbReference type="ARBA" id="ARBA00022771"/>
    </source>
</evidence>
<keyword evidence="6" id="KW-1185">Reference proteome</keyword>
<dbReference type="HOGENOM" id="CLU_877124_0_0_1"/>
<dbReference type="EMBL" id="JH725206">
    <property type="protein sequence ID" value="EJP61522.1"/>
    <property type="molecule type" value="Genomic_DNA"/>
</dbReference>
<dbReference type="GO" id="GO:0003677">
    <property type="term" value="F:DNA binding"/>
    <property type="evidence" value="ECO:0007669"/>
    <property type="project" value="InterPro"/>
</dbReference>
<gene>
    <name evidence="5" type="ORF">BBA_09546</name>
</gene>
<dbReference type="Pfam" id="PF02892">
    <property type="entry name" value="zf-BED"/>
    <property type="match status" value="1"/>
</dbReference>
<evidence type="ECO:0000256" key="3">
    <source>
        <dbReference type="ARBA" id="ARBA00022833"/>
    </source>
</evidence>
<keyword evidence="2" id="KW-0863">Zinc-finger</keyword>
<dbReference type="AlphaFoldDB" id="J4UFV2"/>
<evidence type="ECO:0000313" key="6">
    <source>
        <dbReference type="Proteomes" id="UP000002762"/>
    </source>
</evidence>
<evidence type="ECO:0000259" key="4">
    <source>
        <dbReference type="Pfam" id="PF02892"/>
    </source>
</evidence>
<organism evidence="5 6">
    <name type="scientific">Beauveria bassiana (strain ARSEF 2860)</name>
    <name type="common">White muscardine disease fungus</name>
    <name type="synonym">Tritirachium shiotae</name>
    <dbReference type="NCBI Taxonomy" id="655819"/>
    <lineage>
        <taxon>Eukaryota</taxon>
        <taxon>Fungi</taxon>
        <taxon>Dikarya</taxon>
        <taxon>Ascomycota</taxon>
        <taxon>Pezizomycotina</taxon>
        <taxon>Sordariomycetes</taxon>
        <taxon>Hypocreomycetidae</taxon>
        <taxon>Hypocreales</taxon>
        <taxon>Cordycipitaceae</taxon>
        <taxon>Beauveria</taxon>
    </lineage>
</organism>
<keyword evidence="3" id="KW-0862">Zinc</keyword>
<name>J4UFV2_BEAB2</name>
<dbReference type="Proteomes" id="UP000002762">
    <property type="component" value="Unassembled WGS sequence"/>
</dbReference>
<protein>
    <recommendedName>
        <fullName evidence="4">BED-type domain-containing protein</fullName>
    </recommendedName>
</protein>
<dbReference type="InParanoid" id="J4UFV2"/>
<evidence type="ECO:0000256" key="1">
    <source>
        <dbReference type="ARBA" id="ARBA00022723"/>
    </source>
</evidence>
<feature type="domain" description="BED-type" evidence="4">
    <location>
        <begin position="30"/>
        <end position="80"/>
    </location>
</feature>
<dbReference type="GO" id="GO:0008270">
    <property type="term" value="F:zinc ion binding"/>
    <property type="evidence" value="ECO:0007669"/>
    <property type="project" value="UniProtKB-KW"/>
</dbReference>
<reference evidence="5 6" key="1">
    <citation type="journal article" date="2012" name="Sci. Rep.">
        <title>Genomic perspectives on the evolution of fungal entomopathogenicity in Beauveria bassiana.</title>
        <authorList>
            <person name="Xiao G."/>
            <person name="Ying S.H."/>
            <person name="Zheng P."/>
            <person name="Wang Z.L."/>
            <person name="Zhang S."/>
            <person name="Xie X.Q."/>
            <person name="Shang Y."/>
            <person name="St Leger R.J."/>
            <person name="Zhao G.P."/>
            <person name="Wang C."/>
            <person name="Feng M.G."/>
        </authorList>
    </citation>
    <scope>NUCLEOTIDE SEQUENCE [LARGE SCALE GENOMIC DNA]</scope>
    <source>
        <strain evidence="5 6">ARSEF 2860</strain>
    </source>
</reference>
<dbReference type="RefSeq" id="XP_008602865.1">
    <property type="nucleotide sequence ID" value="XM_008604643.1"/>
</dbReference>
<dbReference type="InterPro" id="IPR003656">
    <property type="entry name" value="Znf_BED"/>
</dbReference>
<dbReference type="GeneID" id="19892558"/>